<feature type="domain" description="Reverse transcriptase N-terminal" evidence="1">
    <location>
        <begin position="10"/>
        <end position="64"/>
    </location>
</feature>
<accession>A0A222AHK4</accession>
<geneLocation type="plastid" evidence="2"/>
<reference evidence="2" key="1">
    <citation type="journal article" date="2017" name="Genome Biol. Evol.">
        <title>Evolutionary Dynamics of Cryptophyte Plastid Genomes.</title>
        <authorList>
            <person name="Kim J.I."/>
            <person name="Moore C.E."/>
            <person name="Archibald J.M."/>
            <person name="Bhattacharya D."/>
            <person name="Yi G."/>
            <person name="Yoon H.S."/>
            <person name="Shin W."/>
        </authorList>
    </citation>
    <scope>NUCLEOTIDE SEQUENCE</scope>
    <source>
        <strain evidence="2">CNUKR</strain>
    </source>
</reference>
<keyword evidence="2" id="KW-0934">Plastid</keyword>
<dbReference type="RefSeq" id="YP_009420356.1">
    <property type="nucleotide sequence ID" value="NC_035720.1"/>
</dbReference>
<dbReference type="Pfam" id="PF13655">
    <property type="entry name" value="RVT_N"/>
    <property type="match status" value="1"/>
</dbReference>
<dbReference type="GeneID" id="33910125"/>
<dbReference type="AlphaFoldDB" id="A0A222AHK4"/>
<proteinExistence type="predicted"/>
<evidence type="ECO:0000259" key="1">
    <source>
        <dbReference type="Pfam" id="PF13655"/>
    </source>
</evidence>
<evidence type="ECO:0000313" key="2">
    <source>
        <dbReference type="EMBL" id="ASO75844.1"/>
    </source>
</evidence>
<protein>
    <submittedName>
        <fullName evidence="2">Group II intron protein</fullName>
    </submittedName>
</protein>
<organism evidence="2">
    <name type="scientific">Cryptomonas curvata</name>
    <dbReference type="NCBI Taxonomy" id="233186"/>
    <lineage>
        <taxon>Eukaryota</taxon>
        <taxon>Cryptophyceae</taxon>
        <taxon>Cryptomonadales</taxon>
        <taxon>Cryptomonadaceae</taxon>
        <taxon>Cryptomonas</taxon>
    </lineage>
</organism>
<sequence length="282" mass="34041">MEQDDKSISWNSLPWKKFQKRNFSLQRKIYAANLCENYTLLKRLQKLFLKSKSLYYIAVKRVTHYYSSRGIFLSERTKLLVVEELYATFHRWKWSSKFKILGDKFNLRYLKEEAISFILQCLIETVYPNKVPLRSSGDKLMRTRVLKRSVYSYFRLSKLTKTLRIFVAGSSYSFHSFLLKSSIRIPSKYRLLAFRGLKTLVFNVDLLAFRKNLHSVFLTMMLCRFEDLNFFTYGRKFLDKNFSFQCYEHISSDRKPSLYKENLLHRWKQFFIYTKVRLNFNG</sequence>
<name>A0A222AHK4_9CRYP</name>
<dbReference type="EMBL" id="KY856939">
    <property type="protein sequence ID" value="ASO75844.1"/>
    <property type="molecule type" value="Genomic_DNA"/>
</dbReference>
<dbReference type="InterPro" id="IPR025960">
    <property type="entry name" value="RVT_N"/>
</dbReference>